<feature type="compositionally biased region" description="Polar residues" evidence="2">
    <location>
        <begin position="307"/>
        <end position="322"/>
    </location>
</feature>
<keyword evidence="1" id="KW-0175">Coiled coil</keyword>
<organism evidence="3">
    <name type="scientific">Euplotes crassus</name>
    <dbReference type="NCBI Taxonomy" id="5936"/>
    <lineage>
        <taxon>Eukaryota</taxon>
        <taxon>Sar</taxon>
        <taxon>Alveolata</taxon>
        <taxon>Ciliophora</taxon>
        <taxon>Intramacronucleata</taxon>
        <taxon>Spirotrichea</taxon>
        <taxon>Hypotrichia</taxon>
        <taxon>Euplotida</taxon>
        <taxon>Euplotidae</taxon>
        <taxon>Moneuplotes</taxon>
    </lineage>
</organism>
<feature type="coiled-coil region" evidence="1">
    <location>
        <begin position="5"/>
        <end position="32"/>
    </location>
</feature>
<dbReference type="AlphaFoldDB" id="A0A7S3KST3"/>
<evidence type="ECO:0000256" key="2">
    <source>
        <dbReference type="SAM" id="MobiDB-lite"/>
    </source>
</evidence>
<feature type="compositionally biased region" description="Acidic residues" evidence="2">
    <location>
        <begin position="163"/>
        <end position="172"/>
    </location>
</feature>
<sequence>MLQHIDKMNEKNQEMSDRIKDLHSQENELKNRLDYMTTENNNETMKLNQQVEHTTRENDTLMHDLSSIPSGPLEKTRQEELEELNEFDNVNEKTVSRYIKKVDNRIHDHCDEISEAFIALQERLRDHFRIFSDSIQDKFEREVIHNGINQEFEKLSPIKNKYDDEEDYEDTGAESRLSGIDESEEKPRNDECLTPELSHMKNTLVRAYTNPLEEYHSTINTTAEFGKNVRLQKELQYMNTKQRNQRDERSTSVDQKIKRENMNHRLGLSKMRQSLGSNNQSPLKAVKSSRLWNAFDSNDPYPDKKFTTNMNGSVTPQSVTPTNKRRRKSLNKTKSSTMVGEKKVRRKKDELVKTLLFSNRNR</sequence>
<evidence type="ECO:0000256" key="1">
    <source>
        <dbReference type="SAM" id="Coils"/>
    </source>
</evidence>
<protein>
    <submittedName>
        <fullName evidence="3">Uncharacterized protein</fullName>
    </submittedName>
</protein>
<feature type="compositionally biased region" description="Basic and acidic residues" evidence="2">
    <location>
        <begin position="244"/>
        <end position="259"/>
    </location>
</feature>
<feature type="region of interest" description="Disordered" evidence="2">
    <location>
        <begin position="238"/>
        <end position="259"/>
    </location>
</feature>
<evidence type="ECO:0000313" key="3">
    <source>
        <dbReference type="EMBL" id="CAE0391110.1"/>
    </source>
</evidence>
<dbReference type="EMBL" id="HBIK01034314">
    <property type="protein sequence ID" value="CAE0391110.1"/>
    <property type="molecule type" value="Transcribed_RNA"/>
</dbReference>
<name>A0A7S3KST3_EUPCR</name>
<reference evidence="3" key="1">
    <citation type="submission" date="2021-01" db="EMBL/GenBank/DDBJ databases">
        <authorList>
            <person name="Corre E."/>
            <person name="Pelletier E."/>
            <person name="Niang G."/>
            <person name="Scheremetjew M."/>
            <person name="Finn R."/>
            <person name="Kale V."/>
            <person name="Holt S."/>
            <person name="Cochrane G."/>
            <person name="Meng A."/>
            <person name="Brown T."/>
            <person name="Cohen L."/>
        </authorList>
    </citation>
    <scope>NUCLEOTIDE SEQUENCE</scope>
    <source>
        <strain evidence="3">CT5</strain>
    </source>
</reference>
<gene>
    <name evidence="3" type="ORF">ECRA1380_LOCUS16086</name>
</gene>
<accession>A0A7S3KST3</accession>
<proteinExistence type="predicted"/>
<feature type="region of interest" description="Disordered" evidence="2">
    <location>
        <begin position="161"/>
        <end position="193"/>
    </location>
</feature>
<feature type="region of interest" description="Disordered" evidence="2">
    <location>
        <begin position="305"/>
        <end position="345"/>
    </location>
</feature>